<evidence type="ECO:0000313" key="4">
    <source>
        <dbReference type="Proteomes" id="UP000462501"/>
    </source>
</evidence>
<accession>A0A845T720</accession>
<feature type="region of interest" description="Disordered" evidence="1">
    <location>
        <begin position="1"/>
        <end position="24"/>
    </location>
</feature>
<proteinExistence type="predicted"/>
<keyword evidence="2" id="KW-0472">Membrane</keyword>
<evidence type="ECO:0000313" key="3">
    <source>
        <dbReference type="EMBL" id="NDO40161.1"/>
    </source>
</evidence>
<reference evidence="3 4" key="1">
    <citation type="submission" date="2019-06" db="EMBL/GenBank/DDBJ databases">
        <title>Draft genome sequences of 15 bacterial species constituting the stable defined intestinal microbiota of the GM15 gnotobiotic mouse model.</title>
        <authorList>
            <person name="Elie C."/>
            <person name="Mathieu A."/>
            <person name="Saliou A."/>
            <person name="Darnaud M."/>
            <person name="Leulier F."/>
            <person name="Tamellini A."/>
        </authorList>
    </citation>
    <scope>NUCLEOTIDE SEQUENCE [LARGE SCALE GENOMIC DNA]</scope>
    <source>
        <strain evidence="3 4">JM4-15</strain>
    </source>
</reference>
<protein>
    <submittedName>
        <fullName evidence="3">Uncharacterized protein</fullName>
    </submittedName>
</protein>
<name>A0A845T720_9FIRM</name>
<evidence type="ECO:0000256" key="2">
    <source>
        <dbReference type="SAM" id="Phobius"/>
    </source>
</evidence>
<dbReference type="RefSeq" id="WP_162221677.1">
    <property type="nucleotide sequence ID" value="NZ_JANJZM010000003.1"/>
</dbReference>
<evidence type="ECO:0000256" key="1">
    <source>
        <dbReference type="SAM" id="MobiDB-lite"/>
    </source>
</evidence>
<keyword evidence="2" id="KW-1133">Transmembrane helix</keyword>
<gene>
    <name evidence="3" type="ORF">FMM72_13135</name>
</gene>
<dbReference type="Proteomes" id="UP000462501">
    <property type="component" value="Unassembled WGS sequence"/>
</dbReference>
<organism evidence="3 4">
    <name type="scientific">Anaerotruncus colihominis</name>
    <dbReference type="NCBI Taxonomy" id="169435"/>
    <lineage>
        <taxon>Bacteria</taxon>
        <taxon>Bacillati</taxon>
        <taxon>Bacillota</taxon>
        <taxon>Clostridia</taxon>
        <taxon>Eubacteriales</taxon>
        <taxon>Oscillospiraceae</taxon>
        <taxon>Anaerotruncus</taxon>
    </lineage>
</organism>
<sequence>MSKNTAPVNFLPSNPPPPFKTGKASAQGLFEKSKAPPFSTNSGGRRVKKPRNLKGFLRFLPCILWLFANNPAIPLFSNKP</sequence>
<dbReference type="AlphaFoldDB" id="A0A845T720"/>
<keyword evidence="2" id="KW-0812">Transmembrane</keyword>
<dbReference type="EMBL" id="VIQT01000019">
    <property type="protein sequence ID" value="NDO40161.1"/>
    <property type="molecule type" value="Genomic_DNA"/>
</dbReference>
<comment type="caution">
    <text evidence="3">The sequence shown here is derived from an EMBL/GenBank/DDBJ whole genome shotgun (WGS) entry which is preliminary data.</text>
</comment>
<feature type="transmembrane region" description="Helical" evidence="2">
    <location>
        <begin position="55"/>
        <end position="76"/>
    </location>
</feature>